<feature type="domain" description="Major facilitator superfamily (MFS) profile" evidence="4">
    <location>
        <begin position="245"/>
        <end position="433"/>
    </location>
</feature>
<feature type="transmembrane region" description="Helical" evidence="3">
    <location>
        <begin position="240"/>
        <end position="260"/>
    </location>
</feature>
<evidence type="ECO:0000256" key="3">
    <source>
        <dbReference type="SAM" id="Phobius"/>
    </source>
</evidence>
<feature type="transmembrane region" description="Helical" evidence="3">
    <location>
        <begin position="166"/>
        <end position="187"/>
    </location>
</feature>
<accession>A0A8S0XPT4</accession>
<organism evidence="5 6">
    <name type="scientific">Cyclocybe aegerita</name>
    <name type="common">Black poplar mushroom</name>
    <name type="synonym">Agrocybe aegerita</name>
    <dbReference type="NCBI Taxonomy" id="1973307"/>
    <lineage>
        <taxon>Eukaryota</taxon>
        <taxon>Fungi</taxon>
        <taxon>Dikarya</taxon>
        <taxon>Basidiomycota</taxon>
        <taxon>Agaricomycotina</taxon>
        <taxon>Agaricomycetes</taxon>
        <taxon>Agaricomycetidae</taxon>
        <taxon>Agaricales</taxon>
        <taxon>Agaricineae</taxon>
        <taxon>Bolbitiaceae</taxon>
        <taxon>Cyclocybe</taxon>
    </lineage>
</organism>
<dbReference type="GO" id="GO:0016020">
    <property type="term" value="C:membrane"/>
    <property type="evidence" value="ECO:0007669"/>
    <property type="project" value="UniProtKB-SubCell"/>
</dbReference>
<keyword evidence="3" id="KW-0472">Membrane</keyword>
<protein>
    <recommendedName>
        <fullName evidence="4">Major facilitator superfamily (MFS) profile domain-containing protein</fullName>
    </recommendedName>
</protein>
<feature type="transmembrane region" description="Helical" evidence="3">
    <location>
        <begin position="372"/>
        <end position="393"/>
    </location>
</feature>
<dbReference type="PANTHER" id="PTHR11360:SF234">
    <property type="entry name" value="MFS-TYPE TRANSPORTER DBAD-RELATED"/>
    <property type="match status" value="1"/>
</dbReference>
<dbReference type="OrthoDB" id="6499973at2759"/>
<evidence type="ECO:0000313" key="6">
    <source>
        <dbReference type="Proteomes" id="UP000467700"/>
    </source>
</evidence>
<dbReference type="PANTHER" id="PTHR11360">
    <property type="entry name" value="MONOCARBOXYLATE TRANSPORTER"/>
    <property type="match status" value="1"/>
</dbReference>
<dbReference type="Gene3D" id="1.20.1250.20">
    <property type="entry name" value="MFS general substrate transporter like domains"/>
    <property type="match status" value="2"/>
</dbReference>
<evidence type="ECO:0000313" key="5">
    <source>
        <dbReference type="EMBL" id="CAA7262217.1"/>
    </source>
</evidence>
<dbReference type="InterPro" id="IPR036259">
    <property type="entry name" value="MFS_trans_sf"/>
</dbReference>
<feature type="transmembrane region" description="Helical" evidence="3">
    <location>
        <begin position="399"/>
        <end position="420"/>
    </location>
</feature>
<dbReference type="AlphaFoldDB" id="A0A8S0XPT4"/>
<proteinExistence type="inferred from homology"/>
<comment type="subcellular location">
    <subcellularLocation>
        <location evidence="1">Membrane</location>
        <topology evidence="1">Multi-pass membrane protein</topology>
    </subcellularLocation>
</comment>
<dbReference type="EMBL" id="CACVBS010000035">
    <property type="protein sequence ID" value="CAA7262217.1"/>
    <property type="molecule type" value="Genomic_DNA"/>
</dbReference>
<keyword evidence="6" id="KW-1185">Reference proteome</keyword>
<feature type="transmembrane region" description="Helical" evidence="3">
    <location>
        <begin position="77"/>
        <end position="96"/>
    </location>
</feature>
<evidence type="ECO:0000256" key="1">
    <source>
        <dbReference type="ARBA" id="ARBA00004141"/>
    </source>
</evidence>
<feature type="transmembrane region" description="Helical" evidence="3">
    <location>
        <begin position="199"/>
        <end position="219"/>
    </location>
</feature>
<feature type="transmembrane region" description="Helical" evidence="3">
    <location>
        <begin position="39"/>
        <end position="57"/>
    </location>
</feature>
<gene>
    <name evidence="5" type="ORF">AAE3_LOCUS4562</name>
</gene>
<comment type="caution">
    <text evidence="5">The sequence shown here is derived from an EMBL/GenBank/DDBJ whole genome shotgun (WGS) entry which is preliminary data.</text>
</comment>
<feature type="transmembrane region" description="Helical" evidence="3">
    <location>
        <begin position="131"/>
        <end position="154"/>
    </location>
</feature>
<name>A0A8S0XPT4_CYCAE</name>
<feature type="transmembrane region" description="Helical" evidence="3">
    <location>
        <begin position="335"/>
        <end position="360"/>
    </location>
</feature>
<dbReference type="Pfam" id="PF07690">
    <property type="entry name" value="MFS_1"/>
    <property type="match status" value="1"/>
</dbReference>
<evidence type="ECO:0000256" key="2">
    <source>
        <dbReference type="ARBA" id="ARBA00006727"/>
    </source>
</evidence>
<reference evidence="5 6" key="1">
    <citation type="submission" date="2020-01" db="EMBL/GenBank/DDBJ databases">
        <authorList>
            <person name="Gupta K D."/>
        </authorList>
    </citation>
    <scope>NUCLEOTIDE SEQUENCE [LARGE SCALE GENOMIC DNA]</scope>
</reference>
<evidence type="ECO:0000259" key="4">
    <source>
        <dbReference type="PROSITE" id="PS50850"/>
    </source>
</evidence>
<feature type="transmembrane region" description="Helical" evidence="3">
    <location>
        <begin position="309"/>
        <end position="329"/>
    </location>
</feature>
<dbReference type="InterPro" id="IPR011701">
    <property type="entry name" value="MFS"/>
</dbReference>
<dbReference type="InterPro" id="IPR050327">
    <property type="entry name" value="Proton-linked_MCT"/>
</dbReference>
<dbReference type="PROSITE" id="PS50850">
    <property type="entry name" value="MFS"/>
    <property type="match status" value="1"/>
</dbReference>
<feature type="transmembrane region" description="Helical" evidence="3">
    <location>
        <begin position="266"/>
        <end position="288"/>
    </location>
</feature>
<comment type="similarity">
    <text evidence="2">Belongs to the major facilitator superfamily. Monocarboxylate porter (TC 2.A.1.13) family.</text>
</comment>
<dbReference type="Proteomes" id="UP000467700">
    <property type="component" value="Unassembled WGS sequence"/>
</dbReference>
<dbReference type="GO" id="GO:0022857">
    <property type="term" value="F:transmembrane transporter activity"/>
    <property type="evidence" value="ECO:0007669"/>
    <property type="project" value="InterPro"/>
</dbReference>
<sequence length="433" mass="46763">MASNIQDSSEKGLKDEVTVSLASTPSPAVEDVMDGGREAWCTVAGGFLVVAVTFGYANSFGVYQDFYTRSHTASASAISWIGSTQLFFLLAMALPGGKLLDMGYFRHTTFIGSLILVFSLFMVSICDPQKFYQLYLAQGLGVGIGSGLLYVPCLAVQSHHWRARRAYAMGIVATGSSLGGIMFPIVLNELFKTSLGFHWGVRISAFMGLAMLGAANLLMTPKKKFNSNAQDRPDLDLKGIMTDVPYLISILAMFFANWGIFFPYFYLQLFAILHGVNHTTAFYLIAIMNASAVPGRILPSMMADHFGPYNVLTPSLLSCTVLIYAMMSIGNLGGVVVFAVLYGFFSGATLTLAAPAFAVLSRHPSEVGVRFGLAFSLTAFGALIGTPVTGALLGDHFRWNKPIIFSGVSCTVALIFLMIVRQVLVKRKGTQLV</sequence>
<keyword evidence="3" id="KW-0812">Transmembrane</keyword>
<dbReference type="InterPro" id="IPR020846">
    <property type="entry name" value="MFS_dom"/>
</dbReference>
<feature type="transmembrane region" description="Helical" evidence="3">
    <location>
        <begin position="108"/>
        <end position="125"/>
    </location>
</feature>
<keyword evidence="3" id="KW-1133">Transmembrane helix</keyword>
<dbReference type="SUPFAM" id="SSF103473">
    <property type="entry name" value="MFS general substrate transporter"/>
    <property type="match status" value="1"/>
</dbReference>